<organism evidence="1 2">
    <name type="scientific">Funneliformis geosporum</name>
    <dbReference type="NCBI Taxonomy" id="1117311"/>
    <lineage>
        <taxon>Eukaryota</taxon>
        <taxon>Fungi</taxon>
        <taxon>Fungi incertae sedis</taxon>
        <taxon>Mucoromycota</taxon>
        <taxon>Glomeromycotina</taxon>
        <taxon>Glomeromycetes</taxon>
        <taxon>Glomerales</taxon>
        <taxon>Glomeraceae</taxon>
        <taxon>Funneliformis</taxon>
    </lineage>
</organism>
<keyword evidence="2" id="KW-1185">Reference proteome</keyword>
<dbReference type="AlphaFoldDB" id="A0A9W4T809"/>
<protein>
    <submittedName>
        <fullName evidence="1">16494_t:CDS:1</fullName>
    </submittedName>
</protein>
<sequence length="176" mass="20237">MYQLPALENDRAELNLMNDREKYFPHNDQDLHEMLCIFISKNNLKFIDPSLSVFSPFTCGIKDLKDDSFQTILKHLIAELNARLKSIPISRNEISKSQYVCSYLVAEANLYEGKFELQSEKNITGPNRHRLSIAQNAVQLKLVLSNCKRKVSEMEEDSVFVDKAKIQTIRAGGHYL</sequence>
<dbReference type="OrthoDB" id="2414517at2759"/>
<gene>
    <name evidence="1" type="ORF">FWILDA_LOCUS16243</name>
</gene>
<dbReference type="EMBL" id="CAMKVN010009999">
    <property type="protein sequence ID" value="CAI2193772.1"/>
    <property type="molecule type" value="Genomic_DNA"/>
</dbReference>
<evidence type="ECO:0000313" key="1">
    <source>
        <dbReference type="EMBL" id="CAI2193772.1"/>
    </source>
</evidence>
<accession>A0A9W4T809</accession>
<proteinExistence type="predicted"/>
<name>A0A9W4T809_9GLOM</name>
<reference evidence="1" key="1">
    <citation type="submission" date="2022-08" db="EMBL/GenBank/DDBJ databases">
        <authorList>
            <person name="Kallberg Y."/>
            <person name="Tangrot J."/>
            <person name="Rosling A."/>
        </authorList>
    </citation>
    <scope>NUCLEOTIDE SEQUENCE</scope>
    <source>
        <strain evidence="1">Wild A</strain>
    </source>
</reference>
<dbReference type="Proteomes" id="UP001153678">
    <property type="component" value="Unassembled WGS sequence"/>
</dbReference>
<comment type="caution">
    <text evidence="1">The sequence shown here is derived from an EMBL/GenBank/DDBJ whole genome shotgun (WGS) entry which is preliminary data.</text>
</comment>
<evidence type="ECO:0000313" key="2">
    <source>
        <dbReference type="Proteomes" id="UP001153678"/>
    </source>
</evidence>